<evidence type="ECO:0000256" key="4">
    <source>
        <dbReference type="ARBA" id="ARBA00023163"/>
    </source>
</evidence>
<dbReference type="CDD" id="cd00067">
    <property type="entry name" value="GAL4"/>
    <property type="match status" value="1"/>
</dbReference>
<dbReference type="GO" id="GO:0005634">
    <property type="term" value="C:nucleus"/>
    <property type="evidence" value="ECO:0007669"/>
    <property type="project" value="UniProtKB-SubCell"/>
</dbReference>
<evidence type="ECO:0000313" key="8">
    <source>
        <dbReference type="EMBL" id="KAG4414020.1"/>
    </source>
</evidence>
<evidence type="ECO:0000256" key="2">
    <source>
        <dbReference type="ARBA" id="ARBA00023015"/>
    </source>
</evidence>
<evidence type="ECO:0000256" key="1">
    <source>
        <dbReference type="ARBA" id="ARBA00004123"/>
    </source>
</evidence>
<evidence type="ECO:0000256" key="3">
    <source>
        <dbReference type="ARBA" id="ARBA00023125"/>
    </source>
</evidence>
<feature type="region of interest" description="Disordered" evidence="6">
    <location>
        <begin position="1"/>
        <end position="26"/>
    </location>
</feature>
<dbReference type="Gene3D" id="4.10.240.10">
    <property type="entry name" value="Zn(2)-C6 fungal-type DNA-binding domain"/>
    <property type="match status" value="1"/>
</dbReference>
<protein>
    <recommendedName>
        <fullName evidence="7">Zn(2)-C6 fungal-type domain-containing protein</fullName>
    </recommendedName>
</protein>
<keyword evidence="3" id="KW-0238">DNA-binding</keyword>
<dbReference type="Proteomes" id="UP000664132">
    <property type="component" value="Unassembled WGS sequence"/>
</dbReference>
<keyword evidence="4" id="KW-0804">Transcription</keyword>
<organism evidence="8 9">
    <name type="scientific">Cadophora malorum</name>
    <dbReference type="NCBI Taxonomy" id="108018"/>
    <lineage>
        <taxon>Eukaryota</taxon>
        <taxon>Fungi</taxon>
        <taxon>Dikarya</taxon>
        <taxon>Ascomycota</taxon>
        <taxon>Pezizomycotina</taxon>
        <taxon>Leotiomycetes</taxon>
        <taxon>Helotiales</taxon>
        <taxon>Ploettnerulaceae</taxon>
        <taxon>Cadophora</taxon>
    </lineage>
</organism>
<dbReference type="CDD" id="cd12148">
    <property type="entry name" value="fungal_TF_MHR"/>
    <property type="match status" value="1"/>
</dbReference>
<comment type="subcellular location">
    <subcellularLocation>
        <location evidence="1">Nucleus</location>
    </subcellularLocation>
</comment>
<dbReference type="InterPro" id="IPR036864">
    <property type="entry name" value="Zn2-C6_fun-type_DNA-bd_sf"/>
</dbReference>
<dbReference type="InterPro" id="IPR001138">
    <property type="entry name" value="Zn2Cys6_DnaBD"/>
</dbReference>
<gene>
    <name evidence="8" type="ORF">IFR04_012836</name>
</gene>
<feature type="compositionally biased region" description="Polar residues" evidence="6">
    <location>
        <begin position="7"/>
        <end position="25"/>
    </location>
</feature>
<sequence length="781" mass="86435">MEDRSLRSPSSSNTAEKDGSASQKQAACLNCRKSKTRCLRNVAEDIRCKKCAQTGAECIVPDYRVGRKKGIKNKRDGLEKAVYRIEQAIKRSRTQGPEEDENTQHLQALLSEAQGLLPATASPALSTSPSVDPPRQQRLDLRRAHNNSHSTLPQTQAQMFSTHQSTRQSAQRSLGTLEGSSQRLELPNNPFRRAVAEKESPDDNFSVDDAENPLQLLARASDLSASNKPTSYLSPPRFPGAVGDQQLRDFFGPFRPSLDIGEDIDPIELGLVTEEEAAILFAYFYDNLSHTRWGLDPVLHTPQFVRKQSAFLFISIMAASALFIPTASALSRRLSAHCKLLARSLMTKRNRSPEIVLGFMVNIPWMAPGEHWSDDGTCAYMASALTIAMDISLNKLIVPSPSDSLAGIHEGRAPSDCITAKKALELDGFPDVDPKSDYGKRLLRRRERTWLALFVLDRGVCLARGRSFTVPVTTIIERCDNWHKSAIADVWDGSIISSTVLRRDLSILISEVKKTCDTDRISGNSIAHSLQGMIDGFFNNWYATWAFAIGGMKDNSIPPYVEILVTHGRLSIYSSVINHPTAPVEVKRFLRAAGLSSALNVLRAAVQGENRLKSMPNNTSIMISFAACFAFYLSTTGATGSMSLAPSIRRLIEESADVLERLGSNPPHRNGTAALYGRHLREVIGTSVPSTEYGQSQVQTAYPLPHNVQQQTIHSYQNQPNIPQLEMSELLNFSSMSDDQINEAINNAGKELDMYIPNLQMEDQSALDWLDWFNMDINVNG</sequence>
<dbReference type="PANTHER" id="PTHR31845">
    <property type="entry name" value="FINGER DOMAIN PROTEIN, PUTATIVE-RELATED"/>
    <property type="match status" value="1"/>
</dbReference>
<dbReference type="OrthoDB" id="3429912at2759"/>
<evidence type="ECO:0000256" key="5">
    <source>
        <dbReference type="ARBA" id="ARBA00023242"/>
    </source>
</evidence>
<dbReference type="InterPro" id="IPR051089">
    <property type="entry name" value="prtT"/>
</dbReference>
<feature type="domain" description="Zn(2)-C6 fungal-type" evidence="7">
    <location>
        <begin position="27"/>
        <end position="60"/>
    </location>
</feature>
<proteinExistence type="predicted"/>
<dbReference type="PROSITE" id="PS00463">
    <property type="entry name" value="ZN2_CY6_FUNGAL_1"/>
    <property type="match status" value="1"/>
</dbReference>
<dbReference type="GO" id="GO:0000976">
    <property type="term" value="F:transcription cis-regulatory region binding"/>
    <property type="evidence" value="ECO:0007669"/>
    <property type="project" value="TreeGrafter"/>
</dbReference>
<reference evidence="8" key="1">
    <citation type="submission" date="2021-02" db="EMBL/GenBank/DDBJ databases">
        <title>Genome sequence Cadophora malorum strain M34.</title>
        <authorList>
            <person name="Stefanovic E."/>
            <person name="Vu D."/>
            <person name="Scully C."/>
            <person name="Dijksterhuis J."/>
            <person name="Roader J."/>
            <person name="Houbraken J."/>
        </authorList>
    </citation>
    <scope>NUCLEOTIDE SEQUENCE</scope>
    <source>
        <strain evidence="8">M34</strain>
    </source>
</reference>
<dbReference type="PROSITE" id="PS50048">
    <property type="entry name" value="ZN2_CY6_FUNGAL_2"/>
    <property type="match status" value="1"/>
</dbReference>
<dbReference type="SUPFAM" id="SSF57701">
    <property type="entry name" value="Zn2/Cys6 DNA-binding domain"/>
    <property type="match status" value="1"/>
</dbReference>
<dbReference type="PANTHER" id="PTHR31845:SF17">
    <property type="entry name" value="ZN(II)2CYS6 TRANSCRIPTION FACTOR (EUROFUNG)"/>
    <property type="match status" value="1"/>
</dbReference>
<keyword evidence="2" id="KW-0805">Transcription regulation</keyword>
<dbReference type="GO" id="GO:0000981">
    <property type="term" value="F:DNA-binding transcription factor activity, RNA polymerase II-specific"/>
    <property type="evidence" value="ECO:0007669"/>
    <property type="project" value="InterPro"/>
</dbReference>
<dbReference type="EMBL" id="JAFJYH010000285">
    <property type="protein sequence ID" value="KAG4414020.1"/>
    <property type="molecule type" value="Genomic_DNA"/>
</dbReference>
<dbReference type="AlphaFoldDB" id="A0A8H7T7Q6"/>
<evidence type="ECO:0000313" key="9">
    <source>
        <dbReference type="Proteomes" id="UP000664132"/>
    </source>
</evidence>
<dbReference type="GO" id="GO:0008270">
    <property type="term" value="F:zinc ion binding"/>
    <property type="evidence" value="ECO:0007669"/>
    <property type="project" value="InterPro"/>
</dbReference>
<accession>A0A8H7T7Q6</accession>
<evidence type="ECO:0000259" key="7">
    <source>
        <dbReference type="PROSITE" id="PS50048"/>
    </source>
</evidence>
<keyword evidence="5" id="KW-0539">Nucleus</keyword>
<name>A0A8H7T7Q6_9HELO</name>
<feature type="compositionally biased region" description="Polar residues" evidence="6">
    <location>
        <begin position="148"/>
        <end position="183"/>
    </location>
</feature>
<comment type="caution">
    <text evidence="8">The sequence shown here is derived from an EMBL/GenBank/DDBJ whole genome shotgun (WGS) entry which is preliminary data.</text>
</comment>
<keyword evidence="9" id="KW-1185">Reference proteome</keyword>
<evidence type="ECO:0000256" key="6">
    <source>
        <dbReference type="SAM" id="MobiDB-lite"/>
    </source>
</evidence>
<feature type="region of interest" description="Disordered" evidence="6">
    <location>
        <begin position="148"/>
        <end position="189"/>
    </location>
</feature>